<dbReference type="PROSITE" id="PS50181">
    <property type="entry name" value="FBOX"/>
    <property type="match status" value="1"/>
</dbReference>
<proteinExistence type="predicted"/>
<dbReference type="SUPFAM" id="SSF81383">
    <property type="entry name" value="F-box domain"/>
    <property type="match status" value="1"/>
</dbReference>
<evidence type="ECO:0000256" key="1">
    <source>
        <dbReference type="SAM" id="MobiDB-lite"/>
    </source>
</evidence>
<name>A0A8A3PHS8_9HELO</name>
<evidence type="ECO:0000259" key="2">
    <source>
        <dbReference type="PROSITE" id="PS50181"/>
    </source>
</evidence>
<dbReference type="EMBL" id="CP063408">
    <property type="protein sequence ID" value="QSZ34595.1"/>
    <property type="molecule type" value="Genomic_DNA"/>
</dbReference>
<evidence type="ECO:0000313" key="3">
    <source>
        <dbReference type="EMBL" id="QSZ34595.1"/>
    </source>
</evidence>
<dbReference type="InterPro" id="IPR001810">
    <property type="entry name" value="F-box_dom"/>
</dbReference>
<feature type="domain" description="F-box" evidence="2">
    <location>
        <begin position="78"/>
        <end position="127"/>
    </location>
</feature>
<dbReference type="AlphaFoldDB" id="A0A8A3PHS8"/>
<organism evidence="3 4">
    <name type="scientific">Monilinia vaccinii-corymbosi</name>
    <dbReference type="NCBI Taxonomy" id="61207"/>
    <lineage>
        <taxon>Eukaryota</taxon>
        <taxon>Fungi</taxon>
        <taxon>Dikarya</taxon>
        <taxon>Ascomycota</taxon>
        <taxon>Pezizomycotina</taxon>
        <taxon>Leotiomycetes</taxon>
        <taxon>Helotiales</taxon>
        <taxon>Sclerotiniaceae</taxon>
        <taxon>Monilinia</taxon>
    </lineage>
</organism>
<sequence>MEFMKKVVEKLREKGKEEKGKEEKGKKDVRKEEKEKKKKKKKAPLFICLALKGNSWAITFEDSNLPPDWTHRPIALSSSKLAVLPASILKEILSYLPAASAGAFSLSCVQIFRMLGDGYMNNILQQKAKRLAFIPLWARDIPPRRLCFGLYRKPIFKYSSDTYCSLLYNQPPPWHPSAMLLHDSIHNPHVQYDLSMLSTSGIDKSYELGFIHQWQGDARMLAEFFVLRLQDVYLNTRPTEEYKITFGTCLHLRVQANSSSIHTFRVSSALGNDWGTIDVVIAEENVPKSCRFFKCSDPDCAYEYEIQFERHVEKGVLISFTRFVNVGRTAGGSTTVGRKLWNRFFYSDMYINGPDNAPRHEIAIGSKVERKQRLDRLFVINGKKLISSRRNRHVLFQAQEQMLKETEGSLEAGIKGRG</sequence>
<evidence type="ECO:0000313" key="4">
    <source>
        <dbReference type="Proteomes" id="UP000672032"/>
    </source>
</evidence>
<dbReference type="OrthoDB" id="3538053at2759"/>
<keyword evidence="4" id="KW-1185">Reference proteome</keyword>
<gene>
    <name evidence="3" type="ORF">DSL72_006189</name>
</gene>
<reference evidence="3" key="1">
    <citation type="submission" date="2020-10" db="EMBL/GenBank/DDBJ databases">
        <title>Genome Sequence of Monilinia vaccinii-corymbosi Sheds Light on Mummy Berry Disease Infection of Blueberry and Mating Type.</title>
        <authorList>
            <person name="Yow A.G."/>
            <person name="Zhang Y."/>
            <person name="Bansal K."/>
            <person name="Eacker S.M."/>
            <person name="Sullivan S."/>
            <person name="Liachko I."/>
            <person name="Cubeta M.A."/>
            <person name="Rollins J.A."/>
            <person name="Ashrafi H."/>
        </authorList>
    </citation>
    <scope>NUCLEOTIDE SEQUENCE</scope>
    <source>
        <strain evidence="3">RL-1</strain>
    </source>
</reference>
<dbReference type="InterPro" id="IPR036047">
    <property type="entry name" value="F-box-like_dom_sf"/>
</dbReference>
<feature type="region of interest" description="Disordered" evidence="1">
    <location>
        <begin position="12"/>
        <end position="39"/>
    </location>
</feature>
<dbReference type="Proteomes" id="UP000672032">
    <property type="component" value="Chromosome 4"/>
</dbReference>
<protein>
    <recommendedName>
        <fullName evidence="2">F-box domain-containing protein</fullName>
    </recommendedName>
</protein>
<accession>A0A8A3PHS8</accession>
<feature type="compositionally biased region" description="Basic and acidic residues" evidence="1">
    <location>
        <begin position="12"/>
        <end position="35"/>
    </location>
</feature>